<keyword evidence="3" id="KW-1185">Reference proteome</keyword>
<evidence type="ECO:0000313" key="3">
    <source>
        <dbReference type="Proteomes" id="UP000831068"/>
    </source>
</evidence>
<keyword evidence="1" id="KW-0732">Signal</keyword>
<gene>
    <name evidence="2" type="ORF">MTP08_06315</name>
</gene>
<evidence type="ECO:0000313" key="2">
    <source>
        <dbReference type="EMBL" id="UOE39385.1"/>
    </source>
</evidence>
<accession>A0ABY4BS36</accession>
<proteinExistence type="predicted"/>
<protein>
    <submittedName>
        <fullName evidence="2">GLPGLI family protein</fullName>
    </submittedName>
</protein>
<dbReference type="Proteomes" id="UP000831068">
    <property type="component" value="Chromosome"/>
</dbReference>
<sequence length="260" mass="30812">MKKFFKVLFLFLSTLFITAQNNRNTLVVQYESKLMGNEMYSIMVGIESRTIFFYSNVKDDIKNIFTNNKLDINPYFVFINNGQENVIYKSFSFSSREYYKKGGLSIDNYPKMIWKISTETKNILGFKCQKANTSFRGRDYTVWFTTEIPGNYFPWKFEGLPGVILSFSDKEKLFTSEAISVIQNKNPSVEFEEKIDKYFSTYKNSAIKYQKDIENEDKWLLERRSERNASSPLGTNIIKSHIRELDFEKEFEWEKEPKKQ</sequence>
<reference evidence="2 3" key="1">
    <citation type="submission" date="2022-03" db="EMBL/GenBank/DDBJ databases">
        <title>Chryseobacterium sp. isolated from the Andong Sikhe.</title>
        <authorList>
            <person name="Won M."/>
            <person name="Kim S.-J."/>
            <person name="Kwon S.-W."/>
        </authorList>
    </citation>
    <scope>NUCLEOTIDE SEQUENCE [LARGE SCALE GENOMIC DNA]</scope>
    <source>
        <strain evidence="2 3">ADR-1</strain>
    </source>
</reference>
<feature type="signal peptide" evidence="1">
    <location>
        <begin position="1"/>
        <end position="19"/>
    </location>
</feature>
<dbReference type="InterPro" id="IPR005901">
    <property type="entry name" value="GLPGLI"/>
</dbReference>
<evidence type="ECO:0000256" key="1">
    <source>
        <dbReference type="SAM" id="SignalP"/>
    </source>
</evidence>
<name>A0ABY4BS36_9FLAO</name>
<feature type="chain" id="PRO_5045425169" evidence="1">
    <location>
        <begin position="20"/>
        <end position="260"/>
    </location>
</feature>
<organism evidence="2 3">
    <name type="scientific">Chryseobacterium oryzae</name>
    <dbReference type="NCBI Taxonomy" id="2929799"/>
    <lineage>
        <taxon>Bacteria</taxon>
        <taxon>Pseudomonadati</taxon>
        <taxon>Bacteroidota</taxon>
        <taxon>Flavobacteriia</taxon>
        <taxon>Flavobacteriales</taxon>
        <taxon>Weeksellaceae</taxon>
        <taxon>Chryseobacterium group</taxon>
        <taxon>Chryseobacterium</taxon>
    </lineage>
</organism>
<dbReference type="EMBL" id="CP094529">
    <property type="protein sequence ID" value="UOE39385.1"/>
    <property type="molecule type" value="Genomic_DNA"/>
</dbReference>
<dbReference type="RefSeq" id="WP_243577555.1">
    <property type="nucleotide sequence ID" value="NZ_CP094529.1"/>
</dbReference>
<dbReference type="NCBIfam" id="TIGR01200">
    <property type="entry name" value="GLPGLI"/>
    <property type="match status" value="1"/>
</dbReference>